<dbReference type="Proteomes" id="UP000322509">
    <property type="component" value="Chromosome"/>
</dbReference>
<proteinExistence type="inferred from homology"/>
<dbReference type="PANTHER" id="PTHR10091">
    <property type="entry name" value="ALDOSE-1-EPIMERASE"/>
    <property type="match status" value="1"/>
</dbReference>
<accession>A0ABX5ZF59</accession>
<organism evidence="4 5">
    <name type="scientific">Francisella marina</name>
    <dbReference type="NCBI Taxonomy" id="2249302"/>
    <lineage>
        <taxon>Bacteria</taxon>
        <taxon>Pseudomonadati</taxon>
        <taxon>Pseudomonadota</taxon>
        <taxon>Gammaproteobacteria</taxon>
        <taxon>Thiotrichales</taxon>
        <taxon>Francisellaceae</taxon>
        <taxon>Francisella</taxon>
    </lineage>
</organism>
<dbReference type="Gene3D" id="2.70.98.10">
    <property type="match status" value="1"/>
</dbReference>
<evidence type="ECO:0000313" key="4">
    <source>
        <dbReference type="EMBL" id="QEO57080.1"/>
    </source>
</evidence>
<gene>
    <name evidence="4" type="ORF">F0R74_04130</name>
</gene>
<reference evidence="4 5" key="1">
    <citation type="submission" date="2019-09" db="EMBL/GenBank/DDBJ databases">
        <title>Complete genome sequence of Francisella marina E103-15.</title>
        <authorList>
            <person name="Tekedar H.C."/>
            <person name="Griffin M.J."/>
            <person name="Waldbieser G.C."/>
            <person name="Soto E."/>
        </authorList>
    </citation>
    <scope>NUCLEOTIDE SEQUENCE [LARGE SCALE GENOMIC DNA]</scope>
    <source>
        <strain evidence="4 5">E103-15</strain>
    </source>
</reference>
<sequence length="335" mass="38072">MLKVSTKRIKTAQNFLNVISLENDNIQLELLDIGATVYSLRTRDNNGKFENIILQYTDIENYLNNPSYYGASIGRVAGRIKDGEFILNNKKYSVSKNEKSINTLHGSFNNISHQRFDYTINQNKVKFSRIQKSSDDGFPADVQIDITYELQDNSLVIHFEAIANEDTLLNLTNHNYYNLSGDFKATIENHKLQVSAERVVITDTNSIPKEIIKVPYEMDFSQESVIADKLETNFEYFSGGGVDHCYIVDGAIKLTDEISGRKLVVTSSYPATQIYTTNFPDGLKLSNGLNSQKFHAICFEPQFIPVIGKNYDKSDIKLKKGQQYKQFIKLEFCTG</sequence>
<evidence type="ECO:0000256" key="2">
    <source>
        <dbReference type="ARBA" id="ARBA00023235"/>
    </source>
</evidence>
<dbReference type="InterPro" id="IPR014718">
    <property type="entry name" value="GH-type_carb-bd"/>
</dbReference>
<protein>
    <submittedName>
        <fullName evidence="4">Galactose mutarotase</fullName>
    </submittedName>
</protein>
<dbReference type="SUPFAM" id="SSF74650">
    <property type="entry name" value="Galactose mutarotase-like"/>
    <property type="match status" value="1"/>
</dbReference>
<dbReference type="InterPro" id="IPR047215">
    <property type="entry name" value="Galactose_mutarotase-like"/>
</dbReference>
<name>A0ABX5ZF59_9GAMM</name>
<dbReference type="CDD" id="cd09019">
    <property type="entry name" value="galactose_mutarotase_like"/>
    <property type="match status" value="1"/>
</dbReference>
<dbReference type="InterPro" id="IPR008183">
    <property type="entry name" value="Aldose_1/G6P_1-epimerase"/>
</dbReference>
<dbReference type="PANTHER" id="PTHR10091:SF0">
    <property type="entry name" value="GALACTOSE MUTAROTASE"/>
    <property type="match status" value="1"/>
</dbReference>
<keyword evidence="3" id="KW-0119">Carbohydrate metabolism</keyword>
<dbReference type="EMBL" id="CP043550">
    <property type="protein sequence ID" value="QEO57080.1"/>
    <property type="molecule type" value="Genomic_DNA"/>
</dbReference>
<dbReference type="InterPro" id="IPR011013">
    <property type="entry name" value="Gal_mutarotase_sf_dom"/>
</dbReference>
<keyword evidence="2" id="KW-0413">Isomerase</keyword>
<dbReference type="Pfam" id="PF01263">
    <property type="entry name" value="Aldose_epim"/>
    <property type="match status" value="1"/>
</dbReference>
<dbReference type="RefSeq" id="WP_149368378.1">
    <property type="nucleotide sequence ID" value="NZ_CP043550.1"/>
</dbReference>
<evidence type="ECO:0000256" key="3">
    <source>
        <dbReference type="ARBA" id="ARBA00023277"/>
    </source>
</evidence>
<comment type="similarity">
    <text evidence="1">Belongs to the aldose epimerase family.</text>
</comment>
<evidence type="ECO:0000256" key="1">
    <source>
        <dbReference type="ARBA" id="ARBA00006206"/>
    </source>
</evidence>
<evidence type="ECO:0000313" key="5">
    <source>
        <dbReference type="Proteomes" id="UP000322509"/>
    </source>
</evidence>
<keyword evidence="5" id="KW-1185">Reference proteome</keyword>